<feature type="non-terminal residue" evidence="1">
    <location>
        <position position="30"/>
    </location>
</feature>
<proteinExistence type="predicted"/>
<dbReference type="AlphaFoldDB" id="A0A7J9NF99"/>
<gene>
    <name evidence="1" type="ORF">Goshw_026619</name>
</gene>
<dbReference type="EMBL" id="JABFAF010278941">
    <property type="protein sequence ID" value="MBA0881249.1"/>
    <property type="molecule type" value="Genomic_DNA"/>
</dbReference>
<evidence type="ECO:0000313" key="1">
    <source>
        <dbReference type="EMBL" id="MBA0881249.1"/>
    </source>
</evidence>
<protein>
    <submittedName>
        <fullName evidence="1">Uncharacterized protein</fullName>
    </submittedName>
</protein>
<evidence type="ECO:0000313" key="2">
    <source>
        <dbReference type="Proteomes" id="UP000593576"/>
    </source>
</evidence>
<organism evidence="1 2">
    <name type="scientific">Gossypium schwendimanii</name>
    <name type="common">Cotton</name>
    <dbReference type="NCBI Taxonomy" id="34291"/>
    <lineage>
        <taxon>Eukaryota</taxon>
        <taxon>Viridiplantae</taxon>
        <taxon>Streptophyta</taxon>
        <taxon>Embryophyta</taxon>
        <taxon>Tracheophyta</taxon>
        <taxon>Spermatophyta</taxon>
        <taxon>Magnoliopsida</taxon>
        <taxon>eudicotyledons</taxon>
        <taxon>Gunneridae</taxon>
        <taxon>Pentapetalae</taxon>
        <taxon>rosids</taxon>
        <taxon>malvids</taxon>
        <taxon>Malvales</taxon>
        <taxon>Malvaceae</taxon>
        <taxon>Malvoideae</taxon>
        <taxon>Gossypium</taxon>
    </lineage>
</organism>
<dbReference type="Proteomes" id="UP000593576">
    <property type="component" value="Unassembled WGS sequence"/>
</dbReference>
<keyword evidence="2" id="KW-1185">Reference proteome</keyword>
<name>A0A7J9NF99_GOSSC</name>
<accession>A0A7J9NF99</accession>
<reference evidence="1 2" key="1">
    <citation type="journal article" date="2019" name="Genome Biol. Evol.">
        <title>Insights into the evolution of the New World diploid cottons (Gossypium, subgenus Houzingenia) based on genome sequencing.</title>
        <authorList>
            <person name="Grover C.E."/>
            <person name="Arick M.A. 2nd"/>
            <person name="Thrash A."/>
            <person name="Conover J.L."/>
            <person name="Sanders W.S."/>
            <person name="Peterson D.G."/>
            <person name="Frelichowski J.E."/>
            <person name="Scheffler J.A."/>
            <person name="Scheffler B.E."/>
            <person name="Wendel J.F."/>
        </authorList>
    </citation>
    <scope>NUCLEOTIDE SEQUENCE [LARGE SCALE GENOMIC DNA]</scope>
    <source>
        <strain evidence="1">1</strain>
        <tissue evidence="1">Leaf</tissue>
    </source>
</reference>
<sequence>MKHVENAQKELQSSELSIQDLEECLETFSR</sequence>
<comment type="caution">
    <text evidence="1">The sequence shown here is derived from an EMBL/GenBank/DDBJ whole genome shotgun (WGS) entry which is preliminary data.</text>
</comment>